<evidence type="ECO:0000256" key="1">
    <source>
        <dbReference type="SAM" id="MobiDB-lite"/>
    </source>
</evidence>
<reference evidence="2 3" key="1">
    <citation type="submission" date="2020-04" db="EMBL/GenBank/DDBJ databases">
        <title>Gordonia sp. nov. TBRC 11910.</title>
        <authorList>
            <person name="Suriyachadkun C."/>
        </authorList>
    </citation>
    <scope>NUCLEOTIDE SEQUENCE [LARGE SCALE GENOMIC DNA]</scope>
    <source>
        <strain evidence="2 3">TBRC 11910</strain>
    </source>
</reference>
<proteinExistence type="predicted"/>
<feature type="region of interest" description="Disordered" evidence="1">
    <location>
        <begin position="1"/>
        <end position="23"/>
    </location>
</feature>
<sequence>MATKTTTTKTATATKAKGTKKKSAKQTAHLADFLSSFVDSTKDVLDDLIDTAADVEKGTRRRVVDIRDSVRPTDKNIESIRKQVISLTDSVEKLSIVRKTA</sequence>
<name>A0A848KZA2_9ACTN</name>
<protein>
    <submittedName>
        <fullName evidence="2">Uncharacterized protein</fullName>
    </submittedName>
</protein>
<comment type="caution">
    <text evidence="2">The sequence shown here is derived from an EMBL/GenBank/DDBJ whole genome shotgun (WGS) entry which is preliminary data.</text>
</comment>
<evidence type="ECO:0000313" key="2">
    <source>
        <dbReference type="EMBL" id="NMO04044.1"/>
    </source>
</evidence>
<dbReference type="EMBL" id="JABBNB010000030">
    <property type="protein sequence ID" value="NMO04044.1"/>
    <property type="molecule type" value="Genomic_DNA"/>
</dbReference>
<accession>A0A848KZA2</accession>
<gene>
    <name evidence="2" type="ORF">HH308_22780</name>
</gene>
<dbReference type="Proteomes" id="UP000550729">
    <property type="component" value="Unassembled WGS sequence"/>
</dbReference>
<organism evidence="2 3">
    <name type="scientific">Gordonia asplenii</name>
    <dbReference type="NCBI Taxonomy" id="2725283"/>
    <lineage>
        <taxon>Bacteria</taxon>
        <taxon>Bacillati</taxon>
        <taxon>Actinomycetota</taxon>
        <taxon>Actinomycetes</taxon>
        <taxon>Mycobacteriales</taxon>
        <taxon>Gordoniaceae</taxon>
        <taxon>Gordonia</taxon>
    </lineage>
</organism>
<dbReference type="AlphaFoldDB" id="A0A848KZA2"/>
<feature type="compositionally biased region" description="Low complexity" evidence="1">
    <location>
        <begin position="1"/>
        <end position="16"/>
    </location>
</feature>
<dbReference type="RefSeq" id="WP_170196550.1">
    <property type="nucleotide sequence ID" value="NZ_JABBNB010000030.1"/>
</dbReference>
<keyword evidence="3" id="KW-1185">Reference proteome</keyword>
<evidence type="ECO:0000313" key="3">
    <source>
        <dbReference type="Proteomes" id="UP000550729"/>
    </source>
</evidence>